<evidence type="ECO:0000313" key="1">
    <source>
        <dbReference type="EMBL" id="QHV64231.1"/>
    </source>
</evidence>
<dbReference type="AlphaFoldDB" id="A0AAE6W3C4"/>
<dbReference type="Proteomes" id="UP000642553">
    <property type="component" value="Chromosome"/>
</dbReference>
<evidence type="ECO:0000313" key="2">
    <source>
        <dbReference type="Proteomes" id="UP000642553"/>
    </source>
</evidence>
<reference evidence="1" key="1">
    <citation type="submission" date="2018-05" db="EMBL/GenBank/DDBJ databases">
        <title>Complete genome sequnece of Akkermansia muciniphila EB-AMDK-40.</title>
        <authorList>
            <person name="Nam Y.-D."/>
            <person name="Chung W.-H."/>
            <person name="Park Y.S."/>
            <person name="Kang J."/>
        </authorList>
    </citation>
    <scope>NUCLEOTIDE SEQUENCE</scope>
    <source>
        <strain evidence="1">EB-AMDK-40</strain>
    </source>
</reference>
<accession>A0AAE6W3C4</accession>
<protein>
    <submittedName>
        <fullName evidence="1">Uncharacterized protein</fullName>
    </submittedName>
</protein>
<name>A0AAE6W3C4_9BACT</name>
<sequence length="149" mass="16784">MPDNKIGNGGAILTPEDFDSTRNTELAACLITLGFPLLNDTPGFSRVIGEGIAGPGGAVTWWFGKRSRDGKYTMDQVLARWEDWNWLNDPNNLDPLAYIITGFHNKRRLVDEVKKQEVMVLVRTGSRYALFSKNSSRATMDRVERFLGF</sequence>
<gene>
    <name evidence="1" type="ORF">DMI76_13060</name>
</gene>
<proteinExistence type="predicted"/>
<organism evidence="1 2">
    <name type="scientific">Akkermansia massiliensis</name>
    <dbReference type="NCBI Taxonomy" id="2927224"/>
    <lineage>
        <taxon>Bacteria</taxon>
        <taxon>Pseudomonadati</taxon>
        <taxon>Verrucomicrobiota</taxon>
        <taxon>Verrucomicrobiia</taxon>
        <taxon>Verrucomicrobiales</taxon>
        <taxon>Akkermansiaceae</taxon>
        <taxon>Akkermansia</taxon>
    </lineage>
</organism>
<dbReference type="RefSeq" id="WP_102721448.1">
    <property type="nucleotide sequence ID" value="NZ_CP029701.1"/>
</dbReference>
<dbReference type="EMBL" id="CP029701">
    <property type="protein sequence ID" value="QHV64231.1"/>
    <property type="molecule type" value="Genomic_DNA"/>
</dbReference>